<organism evidence="1 2">
    <name type="scientific">Herpetosiphon gulosus</name>
    <dbReference type="NCBI Taxonomy" id="1973496"/>
    <lineage>
        <taxon>Bacteria</taxon>
        <taxon>Bacillati</taxon>
        <taxon>Chloroflexota</taxon>
        <taxon>Chloroflexia</taxon>
        <taxon>Herpetosiphonales</taxon>
        <taxon>Herpetosiphonaceae</taxon>
        <taxon>Herpetosiphon</taxon>
    </lineage>
</organism>
<keyword evidence="2" id="KW-1185">Reference proteome</keyword>
<dbReference type="Proteomes" id="UP001428290">
    <property type="component" value="Unassembled WGS sequence"/>
</dbReference>
<dbReference type="EMBL" id="BAABRU010000005">
    <property type="protein sequence ID" value="GAA5528030.1"/>
    <property type="molecule type" value="Genomic_DNA"/>
</dbReference>
<sequence>MADSLIYIIRNGSPPFRPASRRETQGVSSPAPLICVLWIIIVYFRPSPSCSSWLKKRLELYGLCYTRNQKQGVLR</sequence>
<name>A0ABP9WXZ8_9CHLR</name>
<protein>
    <submittedName>
        <fullName evidence="1">Uncharacterized protein</fullName>
    </submittedName>
</protein>
<accession>A0ABP9WXZ8</accession>
<gene>
    <name evidence="1" type="ORF">Hgul01_01825</name>
</gene>
<proteinExistence type="predicted"/>
<evidence type="ECO:0000313" key="2">
    <source>
        <dbReference type="Proteomes" id="UP001428290"/>
    </source>
</evidence>
<evidence type="ECO:0000313" key="1">
    <source>
        <dbReference type="EMBL" id="GAA5528030.1"/>
    </source>
</evidence>
<comment type="caution">
    <text evidence="1">The sequence shown here is derived from an EMBL/GenBank/DDBJ whole genome shotgun (WGS) entry which is preliminary data.</text>
</comment>
<reference evidence="1 2" key="1">
    <citation type="submission" date="2024-02" db="EMBL/GenBank/DDBJ databases">
        <title>Herpetosiphon gulosus NBRC 112829.</title>
        <authorList>
            <person name="Ichikawa N."/>
            <person name="Katano-Makiyama Y."/>
            <person name="Hidaka K."/>
        </authorList>
    </citation>
    <scope>NUCLEOTIDE SEQUENCE [LARGE SCALE GENOMIC DNA]</scope>
    <source>
        <strain evidence="1 2">NBRC 112829</strain>
    </source>
</reference>